<dbReference type="SUPFAM" id="SSF55486">
    <property type="entry name" value="Metalloproteases ('zincins'), catalytic domain"/>
    <property type="match status" value="1"/>
</dbReference>
<proteinExistence type="predicted"/>
<evidence type="ECO:0000313" key="2">
    <source>
        <dbReference type="Proteomes" id="UP000198625"/>
    </source>
</evidence>
<dbReference type="RefSeq" id="WP_091729087.1">
    <property type="nucleotide sequence ID" value="NZ_FNQE01000013.1"/>
</dbReference>
<name>A0A1H3PAD2_9FIRM</name>
<reference evidence="1 2" key="1">
    <citation type="submission" date="2016-10" db="EMBL/GenBank/DDBJ databases">
        <authorList>
            <person name="de Groot N.N."/>
        </authorList>
    </citation>
    <scope>NUCLEOTIDE SEQUENCE [LARGE SCALE GENOMIC DNA]</scope>
    <source>
        <strain evidence="1 2">DSM 21650</strain>
    </source>
</reference>
<dbReference type="OrthoDB" id="5071at2"/>
<dbReference type="STRING" id="415015.SAMN05660462_01403"/>
<dbReference type="AlphaFoldDB" id="A0A1H3PAD2"/>
<sequence>MNSFPTIEEVHAILDEIAEELPQELFEKLNEGIILLPEYKMHPESRATDILYIMGEYSHGITGRRITIYYGSFKKIYSGTSLIALREKLKGTLLHEFTHHLESLAGDKDLEIEDAENLARYKENKLK</sequence>
<accession>A0A1H3PAD2</accession>
<dbReference type="InterPro" id="IPR038555">
    <property type="entry name" value="Zincin_1_sf"/>
</dbReference>
<dbReference type="Proteomes" id="UP000198625">
    <property type="component" value="Unassembled WGS sequence"/>
</dbReference>
<dbReference type="Gene3D" id="3.30.2010.20">
    <property type="match status" value="1"/>
</dbReference>
<dbReference type="CDD" id="cd12953">
    <property type="entry name" value="MMP_TTHA0227"/>
    <property type="match status" value="1"/>
</dbReference>
<keyword evidence="2" id="KW-1185">Reference proteome</keyword>
<gene>
    <name evidence="1" type="ORF">SAMN05660462_01403</name>
</gene>
<dbReference type="EMBL" id="FNQE01000013">
    <property type="protein sequence ID" value="SDY97349.1"/>
    <property type="molecule type" value="Genomic_DNA"/>
</dbReference>
<organism evidence="1 2">
    <name type="scientific">Proteiniborus ethanoligenes</name>
    <dbReference type="NCBI Taxonomy" id="415015"/>
    <lineage>
        <taxon>Bacteria</taxon>
        <taxon>Bacillati</taxon>
        <taxon>Bacillota</taxon>
        <taxon>Clostridia</taxon>
        <taxon>Eubacteriales</taxon>
        <taxon>Proteiniborus</taxon>
    </lineage>
</organism>
<protein>
    <submittedName>
        <fullName evidence="1">Zinicin-like metallopeptidase</fullName>
    </submittedName>
</protein>
<evidence type="ECO:0000313" key="1">
    <source>
        <dbReference type="EMBL" id="SDY97349.1"/>
    </source>
</evidence>